<evidence type="ECO:0000256" key="1">
    <source>
        <dbReference type="ARBA" id="ARBA00010617"/>
    </source>
</evidence>
<evidence type="ECO:0000313" key="3">
    <source>
        <dbReference type="Proteomes" id="UP001529510"/>
    </source>
</evidence>
<evidence type="ECO:0008006" key="4">
    <source>
        <dbReference type="Google" id="ProtNLM"/>
    </source>
</evidence>
<name>A0ABD0PMB2_CIRMR</name>
<dbReference type="Pfam" id="PF00067">
    <property type="entry name" value="p450"/>
    <property type="match status" value="1"/>
</dbReference>
<dbReference type="Proteomes" id="UP001529510">
    <property type="component" value="Unassembled WGS sequence"/>
</dbReference>
<gene>
    <name evidence="2" type="ORF">M9458_030544</name>
</gene>
<comment type="similarity">
    <text evidence="1">Belongs to the cytochrome P450 family.</text>
</comment>
<comment type="caution">
    <text evidence="2">The sequence shown here is derived from an EMBL/GenBank/DDBJ whole genome shotgun (WGS) entry which is preliminary data.</text>
</comment>
<protein>
    <recommendedName>
        <fullName evidence="4">Cytochrome P450</fullName>
    </recommendedName>
</protein>
<dbReference type="SUPFAM" id="SSF48264">
    <property type="entry name" value="Cytochrome P450"/>
    <property type="match status" value="1"/>
</dbReference>
<dbReference type="EMBL" id="JAMKFB020000015">
    <property type="protein sequence ID" value="KAL0174576.1"/>
    <property type="molecule type" value="Genomic_DNA"/>
</dbReference>
<accession>A0ABD0PMB2</accession>
<evidence type="ECO:0000313" key="2">
    <source>
        <dbReference type="EMBL" id="KAL0174576.1"/>
    </source>
</evidence>
<dbReference type="Gene3D" id="1.10.630.10">
    <property type="entry name" value="Cytochrome P450"/>
    <property type="match status" value="1"/>
</dbReference>
<feature type="non-terminal residue" evidence="2">
    <location>
        <position position="1"/>
    </location>
</feature>
<dbReference type="AlphaFoldDB" id="A0ABD0PMB2"/>
<dbReference type="InterPro" id="IPR036396">
    <property type="entry name" value="Cyt_P450_sf"/>
</dbReference>
<organism evidence="2 3">
    <name type="scientific">Cirrhinus mrigala</name>
    <name type="common">Mrigala</name>
    <dbReference type="NCBI Taxonomy" id="683832"/>
    <lineage>
        <taxon>Eukaryota</taxon>
        <taxon>Metazoa</taxon>
        <taxon>Chordata</taxon>
        <taxon>Craniata</taxon>
        <taxon>Vertebrata</taxon>
        <taxon>Euteleostomi</taxon>
        <taxon>Actinopterygii</taxon>
        <taxon>Neopterygii</taxon>
        <taxon>Teleostei</taxon>
        <taxon>Ostariophysi</taxon>
        <taxon>Cypriniformes</taxon>
        <taxon>Cyprinidae</taxon>
        <taxon>Labeoninae</taxon>
        <taxon>Labeonini</taxon>
        <taxon>Cirrhinus</taxon>
    </lineage>
</organism>
<keyword evidence="3" id="KW-1185">Reference proteome</keyword>
<dbReference type="InterPro" id="IPR001128">
    <property type="entry name" value="Cyt_P450"/>
</dbReference>
<reference evidence="2 3" key="1">
    <citation type="submission" date="2024-05" db="EMBL/GenBank/DDBJ databases">
        <title>Genome sequencing and assembly of Indian major carp, Cirrhinus mrigala (Hamilton, 1822).</title>
        <authorList>
            <person name="Mohindra V."/>
            <person name="Chowdhury L.M."/>
            <person name="Lal K."/>
            <person name="Jena J.K."/>
        </authorList>
    </citation>
    <scope>NUCLEOTIDE SEQUENCE [LARGE SCALE GENOMIC DNA]</scope>
    <source>
        <strain evidence="2">CM1030</strain>
        <tissue evidence="2">Blood</tissue>
    </source>
</reference>
<proteinExistence type="inferred from homology"/>
<sequence>KRACLGEALVRIELFIFFTALLQHFTFKAMVPPEELDTTPANCSFGRMPRTYECYAISRK</sequence>